<feature type="compositionally biased region" description="Low complexity" evidence="1">
    <location>
        <begin position="123"/>
        <end position="136"/>
    </location>
</feature>
<keyword evidence="3" id="KW-1185">Reference proteome</keyword>
<feature type="region of interest" description="Disordered" evidence="1">
    <location>
        <begin position="104"/>
        <end position="167"/>
    </location>
</feature>
<reference evidence="2" key="1">
    <citation type="journal article" date="2019" name="bioRxiv">
        <title>The Genome of the Zebra Mussel, Dreissena polymorpha: A Resource for Invasive Species Research.</title>
        <authorList>
            <person name="McCartney M.A."/>
            <person name="Auch B."/>
            <person name="Kono T."/>
            <person name="Mallez S."/>
            <person name="Zhang Y."/>
            <person name="Obille A."/>
            <person name="Becker A."/>
            <person name="Abrahante J.E."/>
            <person name="Garbe J."/>
            <person name="Badalamenti J.P."/>
            <person name="Herman A."/>
            <person name="Mangelson H."/>
            <person name="Liachko I."/>
            <person name="Sullivan S."/>
            <person name="Sone E.D."/>
            <person name="Koren S."/>
            <person name="Silverstein K.A.T."/>
            <person name="Beckman K.B."/>
            <person name="Gohl D.M."/>
        </authorList>
    </citation>
    <scope>NUCLEOTIDE SEQUENCE</scope>
    <source>
        <strain evidence="2">Duluth1</strain>
        <tissue evidence="2">Whole animal</tissue>
    </source>
</reference>
<reference evidence="2" key="2">
    <citation type="submission" date="2020-11" db="EMBL/GenBank/DDBJ databases">
        <authorList>
            <person name="McCartney M.A."/>
            <person name="Auch B."/>
            <person name="Kono T."/>
            <person name="Mallez S."/>
            <person name="Becker A."/>
            <person name="Gohl D.M."/>
            <person name="Silverstein K.A.T."/>
            <person name="Koren S."/>
            <person name="Bechman K.B."/>
            <person name="Herman A."/>
            <person name="Abrahante J.E."/>
            <person name="Garbe J."/>
        </authorList>
    </citation>
    <scope>NUCLEOTIDE SEQUENCE</scope>
    <source>
        <strain evidence="2">Duluth1</strain>
        <tissue evidence="2">Whole animal</tissue>
    </source>
</reference>
<dbReference type="Proteomes" id="UP000828390">
    <property type="component" value="Unassembled WGS sequence"/>
</dbReference>
<name>A0A9D4FLW6_DREPO</name>
<dbReference type="AlphaFoldDB" id="A0A9D4FLW6"/>
<protein>
    <submittedName>
        <fullName evidence="2">Uncharacterized protein</fullName>
    </submittedName>
</protein>
<comment type="caution">
    <text evidence="2">The sequence shown here is derived from an EMBL/GenBank/DDBJ whole genome shotgun (WGS) entry which is preliminary data.</text>
</comment>
<evidence type="ECO:0000313" key="2">
    <source>
        <dbReference type="EMBL" id="KAH3799603.1"/>
    </source>
</evidence>
<gene>
    <name evidence="2" type="ORF">DPMN_153214</name>
</gene>
<organism evidence="2 3">
    <name type="scientific">Dreissena polymorpha</name>
    <name type="common">Zebra mussel</name>
    <name type="synonym">Mytilus polymorpha</name>
    <dbReference type="NCBI Taxonomy" id="45954"/>
    <lineage>
        <taxon>Eukaryota</taxon>
        <taxon>Metazoa</taxon>
        <taxon>Spiralia</taxon>
        <taxon>Lophotrochozoa</taxon>
        <taxon>Mollusca</taxon>
        <taxon>Bivalvia</taxon>
        <taxon>Autobranchia</taxon>
        <taxon>Heteroconchia</taxon>
        <taxon>Euheterodonta</taxon>
        <taxon>Imparidentia</taxon>
        <taxon>Neoheterodontei</taxon>
        <taxon>Myida</taxon>
        <taxon>Dreissenoidea</taxon>
        <taxon>Dreissenidae</taxon>
        <taxon>Dreissena</taxon>
    </lineage>
</organism>
<evidence type="ECO:0000313" key="3">
    <source>
        <dbReference type="Proteomes" id="UP000828390"/>
    </source>
</evidence>
<evidence type="ECO:0000256" key="1">
    <source>
        <dbReference type="SAM" id="MobiDB-lite"/>
    </source>
</evidence>
<sequence>MFVSSETHLYQVRLLQQARSRPEVIGRILTLSATTVEKFIVPPASKFEPCPDDKVREHFFKLLDIDANDLTIVRQMPYTLKRSLPILSTSIAKKICANPLPPFHPPTHPSKTPSIIPIPQPVSPVSDCSPSSASSVHDLKTPSPCSLASPSPIDFENTSSSTNSLQHPAPTLQQQLIMFLHYSLCQRQKQQ</sequence>
<feature type="compositionally biased region" description="Polar residues" evidence="1">
    <location>
        <begin position="156"/>
        <end position="167"/>
    </location>
</feature>
<accession>A0A9D4FLW6</accession>
<dbReference type="EMBL" id="JAIWYP010000007">
    <property type="protein sequence ID" value="KAH3799603.1"/>
    <property type="molecule type" value="Genomic_DNA"/>
</dbReference>
<proteinExistence type="predicted"/>